<name>A0ABW6L415_9ACTN</name>
<reference evidence="1 2" key="1">
    <citation type="submission" date="2024-10" db="EMBL/GenBank/DDBJ databases">
        <title>The Natural Products Discovery Center: Release of the First 8490 Sequenced Strains for Exploring Actinobacteria Biosynthetic Diversity.</title>
        <authorList>
            <person name="Kalkreuter E."/>
            <person name="Kautsar S.A."/>
            <person name="Yang D."/>
            <person name="Bader C.D."/>
            <person name="Teijaro C.N."/>
            <person name="Fluegel L."/>
            <person name="Davis C.M."/>
            <person name="Simpson J.R."/>
            <person name="Lauterbach L."/>
            <person name="Steele A.D."/>
            <person name="Gui C."/>
            <person name="Meng S."/>
            <person name="Li G."/>
            <person name="Viehrig K."/>
            <person name="Ye F."/>
            <person name="Su P."/>
            <person name="Kiefer A.F."/>
            <person name="Nichols A."/>
            <person name="Cepeda A.J."/>
            <person name="Yan W."/>
            <person name="Fan B."/>
            <person name="Jiang Y."/>
            <person name="Adhikari A."/>
            <person name="Zheng C.-J."/>
            <person name="Schuster L."/>
            <person name="Cowan T.M."/>
            <person name="Smanski M.J."/>
            <person name="Chevrette M.G."/>
            <person name="De Carvalho L.P.S."/>
            <person name="Shen B."/>
        </authorList>
    </citation>
    <scope>NUCLEOTIDE SEQUENCE [LARGE SCALE GENOMIC DNA]</scope>
    <source>
        <strain evidence="1 2">NPDC007147</strain>
    </source>
</reference>
<dbReference type="EMBL" id="JBIAFJ010000049">
    <property type="protein sequence ID" value="MFE9174242.1"/>
    <property type="molecule type" value="Genomic_DNA"/>
</dbReference>
<sequence length="60" mass="5935">MSVRGKAAAAALVCAAVVAGVILLWSAPDTAPTAPTSDRIEASAQARLDASLKEGAPCGR</sequence>
<protein>
    <submittedName>
        <fullName evidence="1">Uncharacterized protein</fullName>
    </submittedName>
</protein>
<comment type="caution">
    <text evidence="1">The sequence shown here is derived from an EMBL/GenBank/DDBJ whole genome shotgun (WGS) entry which is preliminary data.</text>
</comment>
<dbReference type="Proteomes" id="UP001601197">
    <property type="component" value="Unassembled WGS sequence"/>
</dbReference>
<gene>
    <name evidence="1" type="ORF">ACFYNZ_33195</name>
</gene>
<organism evidence="1 2">
    <name type="scientific">Streptomyces kebangsaanensis</name>
    <dbReference type="NCBI Taxonomy" id="864058"/>
    <lineage>
        <taxon>Bacteria</taxon>
        <taxon>Bacillati</taxon>
        <taxon>Actinomycetota</taxon>
        <taxon>Actinomycetes</taxon>
        <taxon>Kitasatosporales</taxon>
        <taxon>Streptomycetaceae</taxon>
        <taxon>Streptomyces</taxon>
    </lineage>
</organism>
<evidence type="ECO:0000313" key="2">
    <source>
        <dbReference type="Proteomes" id="UP001601197"/>
    </source>
</evidence>
<evidence type="ECO:0000313" key="1">
    <source>
        <dbReference type="EMBL" id="MFE9174242.1"/>
    </source>
</evidence>
<accession>A0ABW6L415</accession>
<dbReference type="RefSeq" id="WP_388353896.1">
    <property type="nucleotide sequence ID" value="NZ_JBIAFJ010000049.1"/>
</dbReference>
<proteinExistence type="predicted"/>
<keyword evidence="2" id="KW-1185">Reference proteome</keyword>